<proteinExistence type="predicted"/>
<evidence type="ECO:0000313" key="1">
    <source>
        <dbReference type="EMBL" id="MEC3860235.1"/>
    </source>
</evidence>
<comment type="caution">
    <text evidence="1">The sequence shown here is derived from an EMBL/GenBank/DDBJ whole genome shotgun (WGS) entry which is preliminary data.</text>
</comment>
<evidence type="ECO:0000313" key="2">
    <source>
        <dbReference type="Proteomes" id="UP001348149"/>
    </source>
</evidence>
<organism evidence="1 2">
    <name type="scientific">Mesobacterium hydrothermale</name>
    <dbReference type="NCBI Taxonomy" id="3111907"/>
    <lineage>
        <taxon>Bacteria</taxon>
        <taxon>Pseudomonadati</taxon>
        <taxon>Pseudomonadota</taxon>
        <taxon>Alphaproteobacteria</taxon>
        <taxon>Rhodobacterales</taxon>
        <taxon>Roseobacteraceae</taxon>
        <taxon>Mesobacterium</taxon>
    </lineage>
</organism>
<gene>
    <name evidence="1" type="ORF">VK792_02980</name>
</gene>
<accession>A0ABU6HCQ7</accession>
<dbReference type="Pfam" id="PF06718">
    <property type="entry name" value="DUF1203"/>
    <property type="match status" value="1"/>
</dbReference>
<dbReference type="RefSeq" id="WP_326295862.1">
    <property type="nucleotide sequence ID" value="NZ_JAYLLH010000003.1"/>
</dbReference>
<dbReference type="InterPro" id="IPR009593">
    <property type="entry name" value="DUF1203"/>
</dbReference>
<dbReference type="Proteomes" id="UP001348149">
    <property type="component" value="Unassembled WGS sequence"/>
</dbReference>
<dbReference type="PIRSF" id="PIRSF034110">
    <property type="entry name" value="DUF1203"/>
    <property type="match status" value="1"/>
</dbReference>
<dbReference type="EMBL" id="JAYLLH010000003">
    <property type="protein sequence ID" value="MEC3860235.1"/>
    <property type="molecule type" value="Genomic_DNA"/>
</dbReference>
<name>A0ABU6HCQ7_9RHOB</name>
<reference evidence="1 2" key="1">
    <citation type="submission" date="2024-01" db="EMBL/GenBank/DDBJ databases">
        <title>Mesobacterium rodlantinim sp. nov., isolated from shallow sea hydrothermal systems off Kueishantao Island.</title>
        <authorList>
            <person name="Su Z."/>
            <person name="Tang K."/>
        </authorList>
    </citation>
    <scope>NUCLEOTIDE SEQUENCE [LARGE SCALE GENOMIC DNA]</scope>
    <source>
        <strain evidence="1 2">TK19101</strain>
    </source>
</reference>
<keyword evidence="2" id="KW-1185">Reference proteome</keyword>
<protein>
    <submittedName>
        <fullName evidence="1">DUF1203 domain-containing protein</fullName>
    </submittedName>
</protein>
<sequence length="155" mass="17190">MTFQIHALDQRDFAHLFDLPETELIRRGIRRVVADTNPGYPCRVSLQDAQIGEDLLLLNHHHLRSDGPYDGRHAIYVRRNAITCTPAPGDVPEQLSRRLLSVRGFGADQMMRAAEVVQGTGLAQTLHRLLADPSISFVDIHNAGPGCYAARATRA</sequence>